<reference evidence="1 2" key="1">
    <citation type="submission" date="2018-12" db="EMBL/GenBank/DDBJ databases">
        <title>Draft genome sequences of Mycolicibacterium peregrinum isolated from a pig with lymphadenitis and from soil on the same Japanese pig farm.</title>
        <authorList>
            <person name="Komatsu T."/>
            <person name="Ohya K."/>
            <person name="Sawai K."/>
            <person name="Odoi J.O."/>
            <person name="Otsu K."/>
            <person name="Ota A."/>
            <person name="Ito T."/>
            <person name="Kawai M."/>
            <person name="Maruyama F."/>
        </authorList>
    </citation>
    <scope>NUCLEOTIDE SEQUENCE [LARGE SCALE GENOMIC DNA]</scope>
    <source>
        <strain evidence="1 2">138</strain>
    </source>
</reference>
<dbReference type="Proteomes" id="UP000297792">
    <property type="component" value="Unassembled WGS sequence"/>
</dbReference>
<organism evidence="1 2">
    <name type="scientific">Mycolicibacterium peregrinum</name>
    <name type="common">Mycobacterium peregrinum</name>
    <dbReference type="NCBI Taxonomy" id="43304"/>
    <lineage>
        <taxon>Bacteria</taxon>
        <taxon>Bacillati</taxon>
        <taxon>Actinomycetota</taxon>
        <taxon>Actinomycetes</taxon>
        <taxon>Mycobacteriales</taxon>
        <taxon>Mycobacteriaceae</taxon>
        <taxon>Mycolicibacterium</taxon>
    </lineage>
</organism>
<evidence type="ECO:0000313" key="1">
    <source>
        <dbReference type="EMBL" id="TGB45118.1"/>
    </source>
</evidence>
<dbReference type="EMBL" id="RWKA01000003">
    <property type="protein sequence ID" value="TGB45118.1"/>
    <property type="molecule type" value="Genomic_DNA"/>
</dbReference>
<sequence length="436" mass="46704">MELRENVVRKGHIRLNEETPSPVQSHRLSRMSGRDPHEQHRVASPLELLFDLTFVIAFGVAAAQFAHLMAEGHVSAGLVGFAFAAFAVWWAWMNFTWFASAYDTDDWVYRVMTMLQMVGVIILSLGIPAMFASVEHGGHVDNSVLVAGYVVMRIALVGQWLRAAAQDPQHRSACLTYACAVVVAQIGWIVQIFVETSVPVFFVTALGLVVVEISGPLLAERRMGGTPWHAHHVAERYGLLAIIALGEGVVGTVASLTAAVGEHGWSTDAILLVAAGTGLTFGMWWVYFLIPAGDLLHARRQLSFWYGYLHVAVFGAIVATGAGLHVAAYYVDDQSKLDSVGTVLAVAIPVGIYLLSMFVIYSCLVGEADLLHALLLVLAGAALVAAVALAASGTSMAVCLLVVTAAPVVVVVGFEAVGHRHAAAIVDRRLDIHRPG</sequence>
<evidence type="ECO:0000313" key="2">
    <source>
        <dbReference type="Proteomes" id="UP000297792"/>
    </source>
</evidence>
<protein>
    <submittedName>
        <fullName evidence="1">Low temperature requirement protein A</fullName>
    </submittedName>
</protein>
<name>A0A4Z0HVQ7_MYCPR</name>
<accession>A0A4Z0HVQ7</accession>
<dbReference type="Pfam" id="PF06772">
    <property type="entry name" value="LtrA"/>
    <property type="match status" value="1"/>
</dbReference>
<gene>
    <name evidence="1" type="ORF">EJD98_06480</name>
</gene>
<dbReference type="PANTHER" id="PTHR36840:SF1">
    <property type="entry name" value="BLL5714 PROTEIN"/>
    <property type="match status" value="1"/>
</dbReference>
<dbReference type="AlphaFoldDB" id="A0A4Z0HVQ7"/>
<comment type="caution">
    <text evidence="1">The sequence shown here is derived from an EMBL/GenBank/DDBJ whole genome shotgun (WGS) entry which is preliminary data.</text>
</comment>
<proteinExistence type="predicted"/>
<keyword evidence="2" id="KW-1185">Reference proteome</keyword>
<dbReference type="PANTHER" id="PTHR36840">
    <property type="entry name" value="BLL5714 PROTEIN"/>
    <property type="match status" value="1"/>
</dbReference>
<dbReference type="InterPro" id="IPR010640">
    <property type="entry name" value="Low_temperature_requirement_A"/>
</dbReference>